<gene>
    <name evidence="2" type="ORF">NMU03_00315</name>
</gene>
<dbReference type="EMBL" id="CP101620">
    <property type="protein sequence ID" value="UTY39316.1"/>
    <property type="molecule type" value="Genomic_DNA"/>
</dbReference>
<keyword evidence="1" id="KW-0812">Transmembrane</keyword>
<evidence type="ECO:0000313" key="2">
    <source>
        <dbReference type="EMBL" id="UTY39316.1"/>
    </source>
</evidence>
<keyword evidence="3" id="KW-1185">Reference proteome</keyword>
<reference evidence="2" key="1">
    <citation type="submission" date="2022-07" db="EMBL/GenBank/DDBJ databases">
        <title>Faecal culturing of patients with breast cancer.</title>
        <authorList>
            <person name="Teng N.M.Y."/>
            <person name="Kiu R."/>
            <person name="Evans R."/>
            <person name="Baker D.J."/>
            <person name="Zenner C."/>
            <person name="Robinson S.D."/>
            <person name="Hall L.J."/>
        </authorList>
    </citation>
    <scope>NUCLEOTIDE SEQUENCE</scope>
    <source>
        <strain evidence="2">LH1062</strain>
    </source>
</reference>
<evidence type="ECO:0000256" key="1">
    <source>
        <dbReference type="SAM" id="Phobius"/>
    </source>
</evidence>
<feature type="transmembrane region" description="Helical" evidence="1">
    <location>
        <begin position="88"/>
        <end position="105"/>
    </location>
</feature>
<proteinExistence type="predicted"/>
<evidence type="ECO:0000313" key="3">
    <source>
        <dbReference type="Proteomes" id="UP001060112"/>
    </source>
</evidence>
<evidence type="ECO:0008006" key="4">
    <source>
        <dbReference type="Google" id="ProtNLM"/>
    </source>
</evidence>
<protein>
    <recommendedName>
        <fullName evidence="4">Acyltransferase 3 domain-containing protein</fullName>
    </recommendedName>
</protein>
<sequence length="107" mass="12995">MNEFNYHTIQIIFNILNIIVMTLLYNHDAFGPKTIDFSIILKEFFRQITVPYMIFFIIPLIFIIIFTVKKHFQNIKNYNIRKIIDINLVFYHMIFVPILLILFCFEV</sequence>
<dbReference type="RefSeq" id="WP_290140334.1">
    <property type="nucleotide sequence ID" value="NZ_CP101620.1"/>
</dbReference>
<name>A0ABY5I542_9FIRM</name>
<feature type="transmembrane region" description="Helical" evidence="1">
    <location>
        <begin position="48"/>
        <end position="68"/>
    </location>
</feature>
<keyword evidence="1" id="KW-0472">Membrane</keyword>
<feature type="transmembrane region" description="Helical" evidence="1">
    <location>
        <begin position="6"/>
        <end position="27"/>
    </location>
</feature>
<organism evidence="2 3">
    <name type="scientific">Allocoprobacillus halotolerans</name>
    <dbReference type="NCBI Taxonomy" id="2944914"/>
    <lineage>
        <taxon>Bacteria</taxon>
        <taxon>Bacillati</taxon>
        <taxon>Bacillota</taxon>
        <taxon>Erysipelotrichia</taxon>
        <taxon>Erysipelotrichales</taxon>
        <taxon>Erysipelotrichaceae</taxon>
        <taxon>Allocoprobacillus</taxon>
    </lineage>
</organism>
<keyword evidence="1" id="KW-1133">Transmembrane helix</keyword>
<dbReference type="Proteomes" id="UP001060112">
    <property type="component" value="Chromosome"/>
</dbReference>
<accession>A0ABY5I542</accession>